<proteinExistence type="predicted"/>
<evidence type="ECO:0000256" key="1">
    <source>
        <dbReference type="SAM" id="MobiDB-lite"/>
    </source>
</evidence>
<reference evidence="2 3" key="1">
    <citation type="journal article" date="2022" name="Allergy">
        <title>Genome assembly and annotation of Periplaneta americana reveal a comprehensive cockroach allergen profile.</title>
        <authorList>
            <person name="Wang L."/>
            <person name="Xiong Q."/>
            <person name="Saelim N."/>
            <person name="Wang L."/>
            <person name="Nong W."/>
            <person name="Wan A.T."/>
            <person name="Shi M."/>
            <person name="Liu X."/>
            <person name="Cao Q."/>
            <person name="Hui J.H.L."/>
            <person name="Sookrung N."/>
            <person name="Leung T.F."/>
            <person name="Tungtrongchitr A."/>
            <person name="Tsui S.K.W."/>
        </authorList>
    </citation>
    <scope>NUCLEOTIDE SEQUENCE [LARGE SCALE GENOMIC DNA]</scope>
    <source>
        <strain evidence="2">PWHHKU_190912</strain>
    </source>
</reference>
<protein>
    <submittedName>
        <fullName evidence="2">Uncharacterized protein</fullName>
    </submittedName>
</protein>
<accession>A0ABQ8SQ35</accession>
<evidence type="ECO:0000313" key="2">
    <source>
        <dbReference type="EMBL" id="KAJ4436303.1"/>
    </source>
</evidence>
<dbReference type="Proteomes" id="UP001148838">
    <property type="component" value="Unassembled WGS sequence"/>
</dbReference>
<keyword evidence="3" id="KW-1185">Reference proteome</keyword>
<evidence type="ECO:0000313" key="3">
    <source>
        <dbReference type="Proteomes" id="UP001148838"/>
    </source>
</evidence>
<comment type="caution">
    <text evidence="2">The sequence shown here is derived from an EMBL/GenBank/DDBJ whole genome shotgun (WGS) entry which is preliminary data.</text>
</comment>
<feature type="compositionally biased region" description="Basic and acidic residues" evidence="1">
    <location>
        <begin position="237"/>
        <end position="247"/>
    </location>
</feature>
<feature type="region of interest" description="Disordered" evidence="1">
    <location>
        <begin position="221"/>
        <end position="249"/>
    </location>
</feature>
<sequence>MVFDEMRPKIRHVYLTFAVQFGKFSEETQQENETHARAQLRLNRQTPLLPEQYLCRNFIFQLAIVTCSSANNRHIISFLQLQDSKLSDHASDVWQRLERRGARHRSRWQHVVELRKAGVSFLLVLLKGPMGGEGRAGKSAGWGTSGIVTAAAGLEFPCRFSHMAGYLKSPAPPPPPHQFHPPHPGLTGPFGLPHGLDPVHPAVGFPQAQLVEQLAADWKVRGSIPGGDRTAPRSGGRGREGPKRRDAVAPWPTPAQRVVCDCCGADESQQLFERSNSGLTCCENPQLKDLLRSVTLTSFPSVTIEY</sequence>
<gene>
    <name evidence="2" type="ORF">ANN_18934</name>
</gene>
<dbReference type="EMBL" id="JAJSOF020000023">
    <property type="protein sequence ID" value="KAJ4436303.1"/>
    <property type="molecule type" value="Genomic_DNA"/>
</dbReference>
<organism evidence="2 3">
    <name type="scientific">Periplaneta americana</name>
    <name type="common">American cockroach</name>
    <name type="synonym">Blatta americana</name>
    <dbReference type="NCBI Taxonomy" id="6978"/>
    <lineage>
        <taxon>Eukaryota</taxon>
        <taxon>Metazoa</taxon>
        <taxon>Ecdysozoa</taxon>
        <taxon>Arthropoda</taxon>
        <taxon>Hexapoda</taxon>
        <taxon>Insecta</taxon>
        <taxon>Pterygota</taxon>
        <taxon>Neoptera</taxon>
        <taxon>Polyneoptera</taxon>
        <taxon>Dictyoptera</taxon>
        <taxon>Blattodea</taxon>
        <taxon>Blattoidea</taxon>
        <taxon>Blattidae</taxon>
        <taxon>Blattinae</taxon>
        <taxon>Periplaneta</taxon>
    </lineage>
</organism>
<name>A0ABQ8SQ35_PERAM</name>